<feature type="region of interest" description="Disordered" evidence="1">
    <location>
        <begin position="7"/>
        <end position="27"/>
    </location>
</feature>
<evidence type="ECO:0000313" key="2">
    <source>
        <dbReference type="EMBL" id="TWT81605.1"/>
    </source>
</evidence>
<evidence type="ECO:0000313" key="3">
    <source>
        <dbReference type="Proteomes" id="UP000315010"/>
    </source>
</evidence>
<proteinExistence type="predicted"/>
<accession>A0A5C5Z343</accession>
<reference evidence="2 3" key="1">
    <citation type="submission" date="2019-02" db="EMBL/GenBank/DDBJ databases">
        <title>Deep-cultivation of Planctomycetes and their phenomic and genomic characterization uncovers novel biology.</title>
        <authorList>
            <person name="Wiegand S."/>
            <person name="Jogler M."/>
            <person name="Boedeker C."/>
            <person name="Pinto D."/>
            <person name="Vollmers J."/>
            <person name="Rivas-Marin E."/>
            <person name="Kohn T."/>
            <person name="Peeters S.H."/>
            <person name="Heuer A."/>
            <person name="Rast P."/>
            <person name="Oberbeckmann S."/>
            <person name="Bunk B."/>
            <person name="Jeske O."/>
            <person name="Meyerdierks A."/>
            <person name="Storesund J.E."/>
            <person name="Kallscheuer N."/>
            <person name="Luecker S."/>
            <person name="Lage O.M."/>
            <person name="Pohl T."/>
            <person name="Merkel B.J."/>
            <person name="Hornburger P."/>
            <person name="Mueller R.-W."/>
            <person name="Bruemmer F."/>
            <person name="Labrenz M."/>
            <person name="Spormann A.M."/>
            <person name="Op Den Camp H."/>
            <person name="Overmann J."/>
            <person name="Amann R."/>
            <person name="Jetten M.S.M."/>
            <person name="Mascher T."/>
            <person name="Medema M.H."/>
            <person name="Devos D.P."/>
            <person name="Kaster A.-K."/>
            <person name="Ovreas L."/>
            <person name="Rohde M."/>
            <person name="Galperin M.Y."/>
            <person name="Jogler C."/>
        </authorList>
    </citation>
    <scope>NUCLEOTIDE SEQUENCE [LARGE SCALE GENOMIC DNA]</scope>
    <source>
        <strain evidence="2 3">CA13</strain>
    </source>
</reference>
<protein>
    <submittedName>
        <fullName evidence="2">Uncharacterized protein</fullName>
    </submittedName>
</protein>
<gene>
    <name evidence="2" type="ORF">CA13_30580</name>
</gene>
<name>A0A5C5Z343_9BACT</name>
<dbReference type="EMBL" id="SJPJ01000001">
    <property type="protein sequence ID" value="TWT81605.1"/>
    <property type="molecule type" value="Genomic_DNA"/>
</dbReference>
<evidence type="ECO:0000256" key="1">
    <source>
        <dbReference type="SAM" id="MobiDB-lite"/>
    </source>
</evidence>
<organism evidence="2 3">
    <name type="scientific">Novipirellula herctigrandis</name>
    <dbReference type="NCBI Taxonomy" id="2527986"/>
    <lineage>
        <taxon>Bacteria</taxon>
        <taxon>Pseudomonadati</taxon>
        <taxon>Planctomycetota</taxon>
        <taxon>Planctomycetia</taxon>
        <taxon>Pirellulales</taxon>
        <taxon>Pirellulaceae</taxon>
        <taxon>Novipirellula</taxon>
    </lineage>
</organism>
<dbReference type="AlphaFoldDB" id="A0A5C5Z343"/>
<sequence>MIIRLRYSLGKPGTHDRKSKSSTNTSASNSLNLILAKSMLTKPEASKISGLRVAVIEGEAS</sequence>
<comment type="caution">
    <text evidence="2">The sequence shown here is derived from an EMBL/GenBank/DDBJ whole genome shotgun (WGS) entry which is preliminary data.</text>
</comment>
<dbReference type="Proteomes" id="UP000315010">
    <property type="component" value="Unassembled WGS sequence"/>
</dbReference>
<keyword evidence="3" id="KW-1185">Reference proteome</keyword>